<sequence>MLSAFVSSASLMAAIVEKPISYEHSGATLHGLLVYDEAKVGGGERLPGVLVIHQWMGRGEFEAAQARQLAAEGYVAFALDMYGEQPKNTAEARALTAQFYGKALMAERAGAGLDQLLSSDFVDSEKVAAIGYCFGGTTAMALAYSAAPLAGIVSFHGGLIEAPETAPEPLRAKFLICHGAVDPFVPWAQVQATLDSLEAAKIDYQFIAYQGAVHSFTDPAATGEGSPGAKYQREAAERSWAHMIQFFEEIF</sequence>
<dbReference type="GO" id="GO:0016787">
    <property type="term" value="F:hydrolase activity"/>
    <property type="evidence" value="ECO:0007669"/>
    <property type="project" value="InterPro"/>
</dbReference>
<dbReference type="Pfam" id="PF01738">
    <property type="entry name" value="DLH"/>
    <property type="match status" value="1"/>
</dbReference>
<dbReference type="PANTHER" id="PTHR22946">
    <property type="entry name" value="DIENELACTONE HYDROLASE DOMAIN-CONTAINING PROTEIN-RELATED"/>
    <property type="match status" value="1"/>
</dbReference>
<dbReference type="PANTHER" id="PTHR22946:SF0">
    <property type="entry name" value="DIENELACTONE HYDROLASE DOMAIN-CONTAINING PROTEIN"/>
    <property type="match status" value="1"/>
</dbReference>
<dbReference type="EMBL" id="LSZP01000009">
    <property type="protein sequence ID" value="KXU37405.1"/>
    <property type="molecule type" value="Genomic_DNA"/>
</dbReference>
<dbReference type="STRING" id="1548208.AXK12_02060"/>
<evidence type="ECO:0000259" key="1">
    <source>
        <dbReference type="Pfam" id="PF01738"/>
    </source>
</evidence>
<dbReference type="InterPro" id="IPR002925">
    <property type="entry name" value="Dienelactn_hydro"/>
</dbReference>
<name>A0A139SS27_9BACT</name>
<dbReference type="AlphaFoldDB" id="A0A139SS27"/>
<organism evidence="2 3">
    <name type="scientific">Cephaloticoccus capnophilus</name>
    <dbReference type="NCBI Taxonomy" id="1548208"/>
    <lineage>
        <taxon>Bacteria</taxon>
        <taxon>Pseudomonadati</taxon>
        <taxon>Verrucomicrobiota</taxon>
        <taxon>Opitutia</taxon>
        <taxon>Opitutales</taxon>
        <taxon>Opitutaceae</taxon>
        <taxon>Cephaloticoccus</taxon>
    </lineage>
</organism>
<evidence type="ECO:0000313" key="2">
    <source>
        <dbReference type="EMBL" id="KXU37405.1"/>
    </source>
</evidence>
<dbReference type="Proteomes" id="UP000071392">
    <property type="component" value="Unassembled WGS sequence"/>
</dbReference>
<gene>
    <name evidence="2" type="ORF">AXK12_02060</name>
</gene>
<protein>
    <recommendedName>
        <fullName evidence="1">Dienelactone hydrolase domain-containing protein</fullName>
    </recommendedName>
</protein>
<dbReference type="InterPro" id="IPR029058">
    <property type="entry name" value="AB_hydrolase_fold"/>
</dbReference>
<keyword evidence="3" id="KW-1185">Reference proteome</keyword>
<dbReference type="InterPro" id="IPR050261">
    <property type="entry name" value="FrsA_esterase"/>
</dbReference>
<evidence type="ECO:0000313" key="3">
    <source>
        <dbReference type="Proteomes" id="UP000071392"/>
    </source>
</evidence>
<comment type="caution">
    <text evidence="2">The sequence shown here is derived from an EMBL/GenBank/DDBJ whole genome shotgun (WGS) entry which is preliminary data.</text>
</comment>
<dbReference type="SUPFAM" id="SSF53474">
    <property type="entry name" value="alpha/beta-Hydrolases"/>
    <property type="match status" value="1"/>
</dbReference>
<accession>A0A139SS27</accession>
<reference evidence="2 3" key="1">
    <citation type="submission" date="2016-02" db="EMBL/GenBank/DDBJ databases">
        <authorList>
            <person name="Wen L."/>
            <person name="He K."/>
            <person name="Yang H."/>
        </authorList>
    </citation>
    <scope>NUCLEOTIDE SEQUENCE [LARGE SCALE GENOMIC DNA]</scope>
    <source>
        <strain evidence="2 3">CV41</strain>
    </source>
</reference>
<dbReference type="Gene3D" id="3.40.50.1820">
    <property type="entry name" value="alpha/beta hydrolase"/>
    <property type="match status" value="1"/>
</dbReference>
<feature type="domain" description="Dienelactone hydrolase" evidence="1">
    <location>
        <begin position="45"/>
        <end position="250"/>
    </location>
</feature>
<proteinExistence type="predicted"/>